<dbReference type="InterPro" id="IPR036895">
    <property type="entry name" value="Uracil-DNA_glycosylase-like_sf"/>
</dbReference>
<comment type="similarity">
    <text evidence="2">Belongs to the uracil-DNA glycosylase (UDG) superfamily. Type 4 (UDGa) family.</text>
</comment>
<evidence type="ECO:0000256" key="5">
    <source>
        <dbReference type="ARBA" id="ARBA00022485"/>
    </source>
</evidence>
<organism evidence="13 14">
    <name type="scientific">Govanella unica</name>
    <dbReference type="NCBI Taxonomy" id="2975056"/>
    <lineage>
        <taxon>Bacteria</taxon>
        <taxon>Pseudomonadati</taxon>
        <taxon>Pseudomonadota</taxon>
        <taxon>Alphaproteobacteria</taxon>
        <taxon>Emcibacterales</taxon>
        <taxon>Govanellaceae</taxon>
        <taxon>Govanella</taxon>
    </lineage>
</organism>
<evidence type="ECO:0000256" key="3">
    <source>
        <dbReference type="ARBA" id="ARBA00012030"/>
    </source>
</evidence>
<evidence type="ECO:0000256" key="8">
    <source>
        <dbReference type="ARBA" id="ARBA00022801"/>
    </source>
</evidence>
<dbReference type="CDD" id="cd10030">
    <property type="entry name" value="UDG-F4_TTUDGA_SPO1dp_like"/>
    <property type="match status" value="1"/>
</dbReference>
<evidence type="ECO:0000313" key="14">
    <source>
        <dbReference type="Proteomes" id="UP001141619"/>
    </source>
</evidence>
<keyword evidence="7" id="KW-0227">DNA damage</keyword>
<reference evidence="13" key="1">
    <citation type="submission" date="2022-08" db="EMBL/GenBank/DDBJ databases">
        <authorList>
            <person name="Vandamme P."/>
            <person name="Hettiarachchi A."/>
            <person name="Peeters C."/>
            <person name="Cnockaert M."/>
            <person name="Carlier A."/>
        </authorList>
    </citation>
    <scope>NUCLEOTIDE SEQUENCE</scope>
    <source>
        <strain evidence="13">LMG 31809</strain>
    </source>
</reference>
<evidence type="ECO:0000313" key="13">
    <source>
        <dbReference type="EMBL" id="MDA5193386.1"/>
    </source>
</evidence>
<dbReference type="InterPro" id="IPR005273">
    <property type="entry name" value="Ura-DNA_glyco_family4"/>
</dbReference>
<evidence type="ECO:0000256" key="6">
    <source>
        <dbReference type="ARBA" id="ARBA00022723"/>
    </source>
</evidence>
<evidence type="ECO:0000256" key="10">
    <source>
        <dbReference type="ARBA" id="ARBA00023014"/>
    </source>
</evidence>
<evidence type="ECO:0000256" key="7">
    <source>
        <dbReference type="ARBA" id="ARBA00022763"/>
    </source>
</evidence>
<sequence>MTDEAAVALLAWYVASGADLAMGDLPVDRLIERPASPVAVPKIEAGQPAQQSSPAAVQLRPAAESTETAIALARSARSLDELELALRGFEGCALKKTAMTTVFADGNPASGLMIVGEAPGGDEDRQGKPFAGASGQLLDRMLKAIGRDRMSAEHGTYLTNVLPWRPPGNRKPTAQELALCVPFLRRHIALVRPRMLVFLGGTAAAALLEAKTGINRLRGNWLEYQDSEAGLTIPVVSTYHPHYILSQPALKADAWRDLLEIRARFARMGESR</sequence>
<keyword evidence="14" id="KW-1185">Reference proteome</keyword>
<keyword evidence="11" id="KW-0234">DNA repair</keyword>
<dbReference type="EC" id="3.2.2.27" evidence="3"/>
<dbReference type="Proteomes" id="UP001141619">
    <property type="component" value="Unassembled WGS sequence"/>
</dbReference>
<dbReference type="RefSeq" id="WP_274943088.1">
    <property type="nucleotide sequence ID" value="NZ_JANWOI010000002.1"/>
</dbReference>
<comment type="caution">
    <text evidence="13">The sequence shown here is derived from an EMBL/GenBank/DDBJ whole genome shotgun (WGS) entry which is preliminary data.</text>
</comment>
<keyword evidence="8" id="KW-0378">Hydrolase</keyword>
<dbReference type="GO" id="GO:0004844">
    <property type="term" value="F:uracil DNA N-glycosylase activity"/>
    <property type="evidence" value="ECO:0007669"/>
    <property type="project" value="UniProtKB-EC"/>
</dbReference>
<dbReference type="EMBL" id="JANWOI010000002">
    <property type="protein sequence ID" value="MDA5193386.1"/>
    <property type="molecule type" value="Genomic_DNA"/>
</dbReference>
<dbReference type="InterPro" id="IPR005122">
    <property type="entry name" value="Uracil-DNA_glycosylase-like"/>
</dbReference>
<protein>
    <recommendedName>
        <fullName evidence="4">Type-4 uracil-DNA glycosylase</fullName>
        <ecNumber evidence="3">3.2.2.27</ecNumber>
    </recommendedName>
</protein>
<dbReference type="Pfam" id="PF03167">
    <property type="entry name" value="UDG"/>
    <property type="match status" value="1"/>
</dbReference>
<keyword evidence="10" id="KW-0411">Iron-sulfur</keyword>
<feature type="domain" description="Uracil-DNA glycosylase-like" evidence="12">
    <location>
        <begin position="103"/>
        <end position="259"/>
    </location>
</feature>
<dbReference type="PANTHER" id="PTHR33693">
    <property type="entry name" value="TYPE-5 URACIL-DNA GLYCOSYLASE"/>
    <property type="match status" value="1"/>
</dbReference>
<gene>
    <name evidence="13" type="ORF">NYP16_05370</name>
</gene>
<dbReference type="NCBIfam" id="TIGR00758">
    <property type="entry name" value="UDG_fam4"/>
    <property type="match status" value="1"/>
</dbReference>
<dbReference type="Gene3D" id="3.40.470.10">
    <property type="entry name" value="Uracil-DNA glycosylase-like domain"/>
    <property type="match status" value="1"/>
</dbReference>
<dbReference type="AlphaFoldDB" id="A0A9X3TWT2"/>
<dbReference type="SMART" id="SM00986">
    <property type="entry name" value="UDG"/>
    <property type="match status" value="1"/>
</dbReference>
<dbReference type="PANTHER" id="PTHR33693:SF1">
    <property type="entry name" value="TYPE-4 URACIL-DNA GLYCOSYLASE"/>
    <property type="match status" value="1"/>
</dbReference>
<dbReference type="GO" id="GO:0046872">
    <property type="term" value="F:metal ion binding"/>
    <property type="evidence" value="ECO:0007669"/>
    <property type="project" value="UniProtKB-KW"/>
</dbReference>
<dbReference type="InterPro" id="IPR051536">
    <property type="entry name" value="UDG_Type-4/5"/>
</dbReference>
<keyword evidence="9" id="KW-0408">Iron</keyword>
<dbReference type="GO" id="GO:0051539">
    <property type="term" value="F:4 iron, 4 sulfur cluster binding"/>
    <property type="evidence" value="ECO:0007669"/>
    <property type="project" value="UniProtKB-KW"/>
</dbReference>
<accession>A0A9X3TWT2</accession>
<proteinExistence type="inferred from homology"/>
<keyword evidence="5" id="KW-0004">4Fe-4S</keyword>
<evidence type="ECO:0000256" key="4">
    <source>
        <dbReference type="ARBA" id="ARBA00019403"/>
    </source>
</evidence>
<name>A0A9X3TWT2_9PROT</name>
<evidence type="ECO:0000256" key="2">
    <source>
        <dbReference type="ARBA" id="ARBA00006521"/>
    </source>
</evidence>
<keyword evidence="6" id="KW-0479">Metal-binding</keyword>
<comment type="catalytic activity">
    <reaction evidence="1">
        <text>Hydrolyzes single-stranded DNA or mismatched double-stranded DNA and polynucleotides, releasing free uracil.</text>
        <dbReference type="EC" id="3.2.2.27"/>
    </reaction>
</comment>
<evidence type="ECO:0000259" key="12">
    <source>
        <dbReference type="SMART" id="SM00986"/>
    </source>
</evidence>
<evidence type="ECO:0000256" key="9">
    <source>
        <dbReference type="ARBA" id="ARBA00023004"/>
    </source>
</evidence>
<dbReference type="SUPFAM" id="SSF52141">
    <property type="entry name" value="Uracil-DNA glycosylase-like"/>
    <property type="match status" value="1"/>
</dbReference>
<evidence type="ECO:0000256" key="11">
    <source>
        <dbReference type="ARBA" id="ARBA00023204"/>
    </source>
</evidence>
<dbReference type="GO" id="GO:0006281">
    <property type="term" value="P:DNA repair"/>
    <property type="evidence" value="ECO:0007669"/>
    <property type="project" value="UniProtKB-KW"/>
</dbReference>
<evidence type="ECO:0000256" key="1">
    <source>
        <dbReference type="ARBA" id="ARBA00001400"/>
    </source>
</evidence>
<dbReference type="SMART" id="SM00987">
    <property type="entry name" value="UreE_C"/>
    <property type="match status" value="1"/>
</dbReference>
<reference evidence="13" key="2">
    <citation type="journal article" date="2023" name="Syst. Appl. Microbiol.">
        <title>Govania unica gen. nov., sp. nov., a rare biosphere bacterium that represents a novel family in the class Alphaproteobacteria.</title>
        <authorList>
            <person name="Vandamme P."/>
            <person name="Peeters C."/>
            <person name="Hettiarachchi A."/>
            <person name="Cnockaert M."/>
            <person name="Carlier A."/>
        </authorList>
    </citation>
    <scope>NUCLEOTIDE SEQUENCE</scope>
    <source>
        <strain evidence="13">LMG 31809</strain>
    </source>
</reference>